<dbReference type="OrthoDB" id="9816297at2"/>
<evidence type="ECO:0000313" key="3">
    <source>
        <dbReference type="EMBL" id="KQB53292.1"/>
    </source>
</evidence>
<dbReference type="GO" id="GO:0009898">
    <property type="term" value="C:cytoplasmic side of plasma membrane"/>
    <property type="evidence" value="ECO:0007669"/>
    <property type="project" value="TreeGrafter"/>
</dbReference>
<comment type="caution">
    <text evidence="3">The sequence shown here is derived from an EMBL/GenBank/DDBJ whole genome shotgun (WGS) entry which is preliminary data.</text>
</comment>
<gene>
    <name evidence="3" type="ORF">AQS70_10980</name>
</gene>
<evidence type="ECO:0000256" key="2">
    <source>
        <dbReference type="ARBA" id="ARBA00022840"/>
    </source>
</evidence>
<dbReference type="SUPFAM" id="SSF52540">
    <property type="entry name" value="P-loop containing nucleoside triphosphate hydrolases"/>
    <property type="match status" value="1"/>
</dbReference>
<keyword evidence="4" id="KW-1185">Reference proteome</keyword>
<sequence>MKTKHSVQVIAITGGKGGTGKSTLAINLSLALAALGQRVALLDGNLELPCIDVLLNIKPTKTLTDLIEGSCSLKDILYNGPSGVSLILGAAHSKTMNSLNTAHYYGIINAFNGLHSDVDTLIVDTASGAHHDALNFVNAAHEVIMVICNEPASILNAHALIYKLSEHYNIKKFRVIVNRTYSALHGQDIFNKLLTLTAH</sequence>
<dbReference type="PANTHER" id="PTHR43384:SF4">
    <property type="entry name" value="CELLULOSE BIOSYNTHESIS PROTEIN BCSQ-RELATED"/>
    <property type="match status" value="1"/>
</dbReference>
<dbReference type="PANTHER" id="PTHR43384">
    <property type="entry name" value="SEPTUM SITE-DETERMINING PROTEIN MIND HOMOLOG, CHLOROPLASTIC-RELATED"/>
    <property type="match status" value="1"/>
</dbReference>
<dbReference type="Gene3D" id="3.40.50.300">
    <property type="entry name" value="P-loop containing nucleotide triphosphate hydrolases"/>
    <property type="match status" value="1"/>
</dbReference>
<dbReference type="InterPro" id="IPR027417">
    <property type="entry name" value="P-loop_NTPase"/>
</dbReference>
<dbReference type="GO" id="GO:0016887">
    <property type="term" value="F:ATP hydrolysis activity"/>
    <property type="evidence" value="ECO:0007669"/>
    <property type="project" value="TreeGrafter"/>
</dbReference>
<proteinExistence type="predicted"/>
<protein>
    <recommendedName>
        <fullName evidence="5">Cobyrinic acid a,c-diamide synthase</fullName>
    </recommendedName>
</protein>
<dbReference type="GO" id="GO:0005524">
    <property type="term" value="F:ATP binding"/>
    <property type="evidence" value="ECO:0007669"/>
    <property type="project" value="UniProtKB-KW"/>
</dbReference>
<reference evidence="3 4" key="1">
    <citation type="submission" date="2015-10" db="EMBL/GenBank/DDBJ databases">
        <title>Pseudomonas helleri sp. nov. and Pseudomonas weihenstephanensis sp. nov., isolated from raw cows milk.</title>
        <authorList>
            <person name="Von Neubeck M."/>
            <person name="Huptas C."/>
            <person name="Wenning M."/>
            <person name="Scherer S."/>
        </authorList>
    </citation>
    <scope>NUCLEOTIDE SEQUENCE [LARGE SCALE GENOMIC DNA]</scope>
    <source>
        <strain evidence="3 4">BSTT44</strain>
    </source>
</reference>
<dbReference type="STRING" id="1563157.AQS70_10980"/>
<keyword evidence="1" id="KW-0547">Nucleotide-binding</keyword>
<dbReference type="Pfam" id="PF10609">
    <property type="entry name" value="ParA"/>
    <property type="match status" value="1"/>
</dbReference>
<evidence type="ECO:0000256" key="1">
    <source>
        <dbReference type="ARBA" id="ARBA00022741"/>
    </source>
</evidence>
<feature type="non-terminal residue" evidence="3">
    <location>
        <position position="199"/>
    </location>
</feature>
<dbReference type="Proteomes" id="UP000050342">
    <property type="component" value="Unassembled WGS sequence"/>
</dbReference>
<dbReference type="GO" id="GO:0005829">
    <property type="term" value="C:cytosol"/>
    <property type="evidence" value="ECO:0007669"/>
    <property type="project" value="TreeGrafter"/>
</dbReference>
<dbReference type="InterPro" id="IPR033756">
    <property type="entry name" value="YlxH/NBP35"/>
</dbReference>
<evidence type="ECO:0000313" key="4">
    <source>
        <dbReference type="Proteomes" id="UP000050342"/>
    </source>
</evidence>
<evidence type="ECO:0008006" key="5">
    <source>
        <dbReference type="Google" id="ProtNLM"/>
    </source>
</evidence>
<dbReference type="GO" id="GO:0051782">
    <property type="term" value="P:negative regulation of cell division"/>
    <property type="evidence" value="ECO:0007669"/>
    <property type="project" value="TreeGrafter"/>
</dbReference>
<organism evidence="3 4">
    <name type="scientific">Pseudomonas endophytica</name>
    <dbReference type="NCBI Taxonomy" id="1563157"/>
    <lineage>
        <taxon>Bacteria</taxon>
        <taxon>Pseudomonadati</taxon>
        <taxon>Pseudomonadota</taxon>
        <taxon>Gammaproteobacteria</taxon>
        <taxon>Pseudomonadales</taxon>
        <taxon>Pseudomonadaceae</taxon>
        <taxon>Pseudomonas</taxon>
    </lineage>
</organism>
<accession>A0A0N8VSG9</accession>
<dbReference type="InterPro" id="IPR050625">
    <property type="entry name" value="ParA/MinD_ATPase"/>
</dbReference>
<dbReference type="EMBL" id="LLWH01000171">
    <property type="protein sequence ID" value="KQB53292.1"/>
    <property type="molecule type" value="Genomic_DNA"/>
</dbReference>
<keyword evidence="2" id="KW-0067">ATP-binding</keyword>
<dbReference type="AlphaFoldDB" id="A0A0N8VSG9"/>
<dbReference type="RefSeq" id="WP_055103207.1">
    <property type="nucleotide sequence ID" value="NZ_LLWH01000171.1"/>
</dbReference>
<name>A0A0N8VSG9_9PSED</name>